<reference evidence="2" key="1">
    <citation type="submission" date="2019-10" db="EMBL/GenBank/DDBJ databases">
        <title>Draft genome sequence of Panacibacter sp. KCS-6.</title>
        <authorList>
            <person name="Yim K.J."/>
        </authorList>
    </citation>
    <scope>NUCLEOTIDE SEQUENCE</scope>
    <source>
        <strain evidence="2">KCS-6</strain>
    </source>
</reference>
<accession>A0A8J8FEN1</accession>
<keyword evidence="1" id="KW-1133">Transmembrane helix</keyword>
<feature type="transmembrane region" description="Helical" evidence="1">
    <location>
        <begin position="12"/>
        <end position="30"/>
    </location>
</feature>
<dbReference type="RefSeq" id="WP_171608639.1">
    <property type="nucleotide sequence ID" value="NZ_WHPF01000010.1"/>
</dbReference>
<evidence type="ECO:0000313" key="3">
    <source>
        <dbReference type="Proteomes" id="UP000598971"/>
    </source>
</evidence>
<feature type="transmembrane region" description="Helical" evidence="1">
    <location>
        <begin position="36"/>
        <end position="57"/>
    </location>
</feature>
<keyword evidence="1" id="KW-0812">Transmembrane</keyword>
<evidence type="ECO:0008006" key="4">
    <source>
        <dbReference type="Google" id="ProtNLM"/>
    </source>
</evidence>
<sequence>MNHILHNWNAMRIIRLALGIIIIIQAIDIHDWMLGIAGTIFAAMALMNAGCCGTACYTKPIKESTPLPNTVIYEEVDIK</sequence>
<organism evidence="2 3">
    <name type="scientific">Limnovirga soli</name>
    <dbReference type="NCBI Taxonomy" id="2656915"/>
    <lineage>
        <taxon>Bacteria</taxon>
        <taxon>Pseudomonadati</taxon>
        <taxon>Bacteroidota</taxon>
        <taxon>Chitinophagia</taxon>
        <taxon>Chitinophagales</taxon>
        <taxon>Chitinophagaceae</taxon>
        <taxon>Limnovirga</taxon>
    </lineage>
</organism>
<comment type="caution">
    <text evidence="2">The sequence shown here is derived from an EMBL/GenBank/DDBJ whole genome shotgun (WGS) entry which is preliminary data.</text>
</comment>
<keyword evidence="3" id="KW-1185">Reference proteome</keyword>
<gene>
    <name evidence="2" type="ORF">GD597_14590</name>
</gene>
<protein>
    <recommendedName>
        <fullName evidence="4">DUF2892 domain-containing protein</fullName>
    </recommendedName>
</protein>
<dbReference type="EMBL" id="WHPF01000010">
    <property type="protein sequence ID" value="NNV56696.1"/>
    <property type="molecule type" value="Genomic_DNA"/>
</dbReference>
<keyword evidence="1" id="KW-0472">Membrane</keyword>
<dbReference type="Proteomes" id="UP000598971">
    <property type="component" value="Unassembled WGS sequence"/>
</dbReference>
<evidence type="ECO:0000313" key="2">
    <source>
        <dbReference type="EMBL" id="NNV56696.1"/>
    </source>
</evidence>
<evidence type="ECO:0000256" key="1">
    <source>
        <dbReference type="SAM" id="Phobius"/>
    </source>
</evidence>
<proteinExistence type="predicted"/>
<name>A0A8J8FEN1_9BACT</name>
<dbReference type="AlphaFoldDB" id="A0A8J8FEN1"/>